<name>A0A3S4D7X5_9MICO</name>
<evidence type="ECO:0000256" key="2">
    <source>
        <dbReference type="PROSITE-ProRule" id="PRU00335"/>
    </source>
</evidence>
<dbReference type="SUPFAM" id="SSF46689">
    <property type="entry name" value="Homeodomain-like"/>
    <property type="match status" value="1"/>
</dbReference>
<dbReference type="GO" id="GO:0003677">
    <property type="term" value="F:DNA binding"/>
    <property type="evidence" value="ECO:0007669"/>
    <property type="project" value="UniProtKB-UniRule"/>
</dbReference>
<dbReference type="InterPro" id="IPR009057">
    <property type="entry name" value="Homeodomain-like_sf"/>
</dbReference>
<reference evidence="4 5" key="1">
    <citation type="submission" date="2018-12" db="EMBL/GenBank/DDBJ databases">
        <authorList>
            <person name="Li F."/>
        </authorList>
    </citation>
    <scope>NUCLEOTIDE SEQUENCE [LARGE SCALE GENOMIC DNA]</scope>
    <source>
        <strain evidence="4 5">11W25H-1</strain>
    </source>
</reference>
<organism evidence="4 5">
    <name type="scientific">Labedella phragmitis</name>
    <dbReference type="NCBI Taxonomy" id="2498849"/>
    <lineage>
        <taxon>Bacteria</taxon>
        <taxon>Bacillati</taxon>
        <taxon>Actinomycetota</taxon>
        <taxon>Actinomycetes</taxon>
        <taxon>Micrococcales</taxon>
        <taxon>Microbacteriaceae</taxon>
        <taxon>Labedella</taxon>
    </lineage>
</organism>
<evidence type="ECO:0000256" key="1">
    <source>
        <dbReference type="ARBA" id="ARBA00023125"/>
    </source>
</evidence>
<evidence type="ECO:0000313" key="4">
    <source>
        <dbReference type="EMBL" id="RWZ46196.1"/>
    </source>
</evidence>
<dbReference type="Proteomes" id="UP000288547">
    <property type="component" value="Unassembled WGS sequence"/>
</dbReference>
<dbReference type="InterPro" id="IPR001647">
    <property type="entry name" value="HTH_TetR"/>
</dbReference>
<sequence length="197" mass="21604">MDPRQARTWSRLVEVVHEIAAERPIDEVSVAEVARRAAITRDTFYRHASGPSDLLSRVLRAELDELLADFSTEADARGGGFAVFDVAERALLAHMREHRAIYRGAMSPRLVPELRDMLVDTIERSLLDLLERHPEIAPAGPAGVDRARQLRVSAAYAASGTIGAIEVWLADDEPAASDDAARAILAASPAWWFSPVD</sequence>
<dbReference type="Pfam" id="PF00440">
    <property type="entry name" value="TetR_N"/>
    <property type="match status" value="1"/>
</dbReference>
<keyword evidence="1 2" id="KW-0238">DNA-binding</keyword>
<dbReference type="Gene3D" id="1.10.357.10">
    <property type="entry name" value="Tetracycline Repressor, domain 2"/>
    <property type="match status" value="1"/>
</dbReference>
<dbReference type="RefSeq" id="WP_128496228.1">
    <property type="nucleotide sequence ID" value="NZ_RZNB01000008.1"/>
</dbReference>
<dbReference type="OrthoDB" id="3193022at2"/>
<gene>
    <name evidence="4" type="ORF">ELQ90_15605</name>
</gene>
<proteinExistence type="predicted"/>
<feature type="domain" description="HTH tetR-type" evidence="3">
    <location>
        <begin position="6"/>
        <end position="66"/>
    </location>
</feature>
<accession>A0A3S4D7X5</accession>
<dbReference type="EMBL" id="RZNB01000008">
    <property type="protein sequence ID" value="RWZ46196.1"/>
    <property type="molecule type" value="Genomic_DNA"/>
</dbReference>
<evidence type="ECO:0000313" key="5">
    <source>
        <dbReference type="Proteomes" id="UP000288547"/>
    </source>
</evidence>
<comment type="caution">
    <text evidence="4">The sequence shown here is derived from an EMBL/GenBank/DDBJ whole genome shotgun (WGS) entry which is preliminary data.</text>
</comment>
<protein>
    <submittedName>
        <fullName evidence="4">TetR family transcriptional regulator</fullName>
    </submittedName>
</protein>
<dbReference type="AlphaFoldDB" id="A0A3S4D7X5"/>
<feature type="DNA-binding region" description="H-T-H motif" evidence="2">
    <location>
        <begin position="29"/>
        <end position="48"/>
    </location>
</feature>
<evidence type="ECO:0000259" key="3">
    <source>
        <dbReference type="PROSITE" id="PS50977"/>
    </source>
</evidence>
<keyword evidence="5" id="KW-1185">Reference proteome</keyword>
<dbReference type="PROSITE" id="PS50977">
    <property type="entry name" value="HTH_TETR_2"/>
    <property type="match status" value="1"/>
</dbReference>